<evidence type="ECO:0000313" key="3">
    <source>
        <dbReference type="Proteomes" id="UP000190435"/>
    </source>
</evidence>
<evidence type="ECO:0000313" key="2">
    <source>
        <dbReference type="EMBL" id="OOR90830.1"/>
    </source>
</evidence>
<dbReference type="Proteomes" id="UP000190435">
    <property type="component" value="Unassembled WGS sequence"/>
</dbReference>
<dbReference type="AlphaFoldDB" id="A0A1T0A578"/>
<keyword evidence="1" id="KW-1133">Transmembrane helix</keyword>
<keyword evidence="1" id="KW-0472">Membrane</keyword>
<comment type="caution">
    <text evidence="2">The sequence shown here is derived from an EMBL/GenBank/DDBJ whole genome shotgun (WGS) entry which is preliminary data.</text>
</comment>
<organism evidence="2 3">
    <name type="scientific">Moraxella caviae</name>
    <dbReference type="NCBI Taxonomy" id="34060"/>
    <lineage>
        <taxon>Bacteria</taxon>
        <taxon>Pseudomonadati</taxon>
        <taxon>Pseudomonadota</taxon>
        <taxon>Gammaproteobacteria</taxon>
        <taxon>Moraxellales</taxon>
        <taxon>Moraxellaceae</taxon>
        <taxon>Moraxella</taxon>
    </lineage>
</organism>
<gene>
    <name evidence="2" type="ORF">B0181_04325</name>
</gene>
<reference evidence="2 3" key="1">
    <citation type="submission" date="2017-02" db="EMBL/GenBank/DDBJ databases">
        <title>Draft genome sequence of Moraxella caviae CCUG 355 type strain.</title>
        <authorList>
            <person name="Engstrom-Jakobsson H."/>
            <person name="Salva-Serra F."/>
            <person name="Thorell K."/>
            <person name="Gonzales-Siles L."/>
            <person name="Karlsson R."/>
            <person name="Boulund F."/>
            <person name="Engstrand L."/>
            <person name="Moore E."/>
        </authorList>
    </citation>
    <scope>NUCLEOTIDE SEQUENCE [LARGE SCALE GENOMIC DNA]</scope>
    <source>
        <strain evidence="2 3">CCUG 355</strain>
    </source>
</reference>
<feature type="transmembrane region" description="Helical" evidence="1">
    <location>
        <begin position="117"/>
        <end position="141"/>
    </location>
</feature>
<dbReference type="EMBL" id="MUXU01000027">
    <property type="protein sequence ID" value="OOR90830.1"/>
    <property type="molecule type" value="Genomic_DNA"/>
</dbReference>
<dbReference type="OrthoDB" id="7068488at2"/>
<keyword evidence="3" id="KW-1185">Reference proteome</keyword>
<keyword evidence="1" id="KW-0812">Transmembrane</keyword>
<protein>
    <submittedName>
        <fullName evidence="2">Uncharacterized protein</fullName>
    </submittedName>
</protein>
<feature type="transmembrane region" description="Helical" evidence="1">
    <location>
        <begin position="20"/>
        <end position="45"/>
    </location>
</feature>
<accession>A0A1T0A578</accession>
<evidence type="ECO:0000256" key="1">
    <source>
        <dbReference type="SAM" id="Phobius"/>
    </source>
</evidence>
<sequence>MLHANAHRGTITHRLALMTVFLLNALAKFLIALIFITPFLAYFLARKYRIHLALVFLLACVVVYGLVVGGALATDAHLQALLASYDLNNDGFFDGDEITPEQEKVMQAVVSDTGRRMAVVTGLIVAPILVSGCFLGCAILMRIVKWIIPHRTS</sequence>
<feature type="transmembrane region" description="Helical" evidence="1">
    <location>
        <begin position="52"/>
        <end position="73"/>
    </location>
</feature>
<proteinExistence type="predicted"/>
<name>A0A1T0A578_9GAMM</name>
<dbReference type="RefSeq" id="WP_078276260.1">
    <property type="nucleotide sequence ID" value="NZ_CAACXO010000009.1"/>
</dbReference>